<evidence type="ECO:0000256" key="1">
    <source>
        <dbReference type="ARBA" id="ARBA00003238"/>
    </source>
</evidence>
<dbReference type="Gene3D" id="3.40.50.10170">
    <property type="match status" value="1"/>
</dbReference>
<keyword evidence="4" id="KW-1185">Reference proteome</keyword>
<protein>
    <submittedName>
        <fullName evidence="3">DegV family protein</fullName>
    </submittedName>
</protein>
<dbReference type="NCBIfam" id="TIGR00762">
    <property type="entry name" value="DegV"/>
    <property type="match status" value="1"/>
</dbReference>
<name>A0A937FHC9_9CLOT</name>
<dbReference type="EMBL" id="JAESWA010000019">
    <property type="protein sequence ID" value="MBL4931446.1"/>
    <property type="molecule type" value="Genomic_DNA"/>
</dbReference>
<dbReference type="Gene3D" id="3.30.1180.10">
    <property type="match status" value="1"/>
</dbReference>
<dbReference type="PANTHER" id="PTHR33434:SF3">
    <property type="entry name" value="DEGV DOMAIN-CONTAINING PROTEIN YITS"/>
    <property type="match status" value="1"/>
</dbReference>
<proteinExistence type="predicted"/>
<accession>A0A937FHC9</accession>
<dbReference type="AlphaFoldDB" id="A0A937FHC9"/>
<dbReference type="RefSeq" id="WP_202766824.1">
    <property type="nucleotide sequence ID" value="NZ_JAESWA010000019.1"/>
</dbReference>
<dbReference type="Proteomes" id="UP000623681">
    <property type="component" value="Unassembled WGS sequence"/>
</dbReference>
<dbReference type="InterPro" id="IPR050270">
    <property type="entry name" value="DegV_domain_contain"/>
</dbReference>
<dbReference type="SUPFAM" id="SSF82549">
    <property type="entry name" value="DAK1/DegV-like"/>
    <property type="match status" value="1"/>
</dbReference>
<dbReference type="Pfam" id="PF02645">
    <property type="entry name" value="DegV"/>
    <property type="match status" value="1"/>
</dbReference>
<gene>
    <name evidence="3" type="ORF">JK634_06480</name>
</gene>
<dbReference type="PROSITE" id="PS51482">
    <property type="entry name" value="DEGV"/>
    <property type="match status" value="1"/>
</dbReference>
<dbReference type="InterPro" id="IPR043168">
    <property type="entry name" value="DegV_C"/>
</dbReference>
<evidence type="ECO:0000313" key="4">
    <source>
        <dbReference type="Proteomes" id="UP000623681"/>
    </source>
</evidence>
<sequence>MEKIALITDSSCDLEMDEINKHNIKLLPFRIIYKDREFRDRIDISPEYLYANIEKEVPTTSLPSIETTDEILTSLEREGYTHVIIITISLGFSGTYNSVKLIAEDHPNLKFHIFDTKTLSREQGYIVLDAARMIEAGESFDNIVKALPGCKDRTGIFFTLDTLEYLRKGGRIGRVAGVIGQLLNIKPVITVAPDGNFSVHSKVRGRKQSLKVIREILDEWLSNGKCKVAVLHGGASEEAKKFYDEIKDLPNITSLGFSAIGPALGVHTGPGLVGITLEKE</sequence>
<dbReference type="InterPro" id="IPR003797">
    <property type="entry name" value="DegV"/>
</dbReference>
<evidence type="ECO:0000313" key="3">
    <source>
        <dbReference type="EMBL" id="MBL4931446.1"/>
    </source>
</evidence>
<dbReference type="GO" id="GO:0008289">
    <property type="term" value="F:lipid binding"/>
    <property type="evidence" value="ECO:0007669"/>
    <property type="project" value="UniProtKB-KW"/>
</dbReference>
<evidence type="ECO:0000256" key="2">
    <source>
        <dbReference type="ARBA" id="ARBA00023121"/>
    </source>
</evidence>
<dbReference type="PANTHER" id="PTHR33434">
    <property type="entry name" value="DEGV DOMAIN-CONTAINING PROTEIN DR_1986-RELATED"/>
    <property type="match status" value="1"/>
</dbReference>
<keyword evidence="2" id="KW-0446">Lipid-binding</keyword>
<comment type="function">
    <text evidence="1">May bind long-chain fatty acids, such as palmitate, and may play a role in lipid transport or fatty acid metabolism.</text>
</comment>
<reference evidence="3" key="1">
    <citation type="submission" date="2021-01" db="EMBL/GenBank/DDBJ databases">
        <title>Genome public.</title>
        <authorList>
            <person name="Liu C."/>
            <person name="Sun Q."/>
        </authorList>
    </citation>
    <scope>NUCLEOTIDE SEQUENCE</scope>
    <source>
        <strain evidence="3">YIM B02565</strain>
    </source>
</reference>
<comment type="caution">
    <text evidence="3">The sequence shown here is derived from an EMBL/GenBank/DDBJ whole genome shotgun (WGS) entry which is preliminary data.</text>
</comment>
<organism evidence="3 4">
    <name type="scientific">Clostridium paridis</name>
    <dbReference type="NCBI Taxonomy" id="2803863"/>
    <lineage>
        <taxon>Bacteria</taxon>
        <taxon>Bacillati</taxon>
        <taxon>Bacillota</taxon>
        <taxon>Clostridia</taxon>
        <taxon>Eubacteriales</taxon>
        <taxon>Clostridiaceae</taxon>
        <taxon>Clostridium</taxon>
    </lineage>
</organism>